<evidence type="ECO:0000313" key="3">
    <source>
        <dbReference type="Proteomes" id="UP001161406"/>
    </source>
</evidence>
<protein>
    <recommendedName>
        <fullName evidence="4">DUF2628 domain-containing protein</fullName>
    </recommendedName>
</protein>
<keyword evidence="1" id="KW-1133">Transmembrane helix</keyword>
<reference evidence="2" key="1">
    <citation type="journal article" date="2014" name="Int. J. Syst. Evol. Microbiol.">
        <title>Complete genome of a new Firmicutes species belonging to the dominant human colonic microbiota ('Ruminococcus bicirculans') reveals two chromosomes and a selective capacity to utilize plant glucans.</title>
        <authorList>
            <consortium name="NISC Comparative Sequencing Program"/>
            <person name="Wegmann U."/>
            <person name="Louis P."/>
            <person name="Goesmann A."/>
            <person name="Henrissat B."/>
            <person name="Duncan S.H."/>
            <person name="Flint H.J."/>
        </authorList>
    </citation>
    <scope>NUCLEOTIDE SEQUENCE</scope>
    <source>
        <strain evidence="2">NBRC 103855</strain>
    </source>
</reference>
<feature type="transmembrane region" description="Helical" evidence="1">
    <location>
        <begin position="57"/>
        <end position="78"/>
    </location>
</feature>
<evidence type="ECO:0000313" key="2">
    <source>
        <dbReference type="EMBL" id="GLQ12248.1"/>
    </source>
</evidence>
<name>A0ABQ5UJN3_9HYPH</name>
<dbReference type="EMBL" id="BSNG01000004">
    <property type="protein sequence ID" value="GLQ12248.1"/>
    <property type="molecule type" value="Genomic_DNA"/>
</dbReference>
<evidence type="ECO:0000256" key="1">
    <source>
        <dbReference type="SAM" id="Phobius"/>
    </source>
</evidence>
<evidence type="ECO:0008006" key="4">
    <source>
        <dbReference type="Google" id="ProtNLM"/>
    </source>
</evidence>
<dbReference type="InterPro" id="IPR024399">
    <property type="entry name" value="DUF2628"/>
</dbReference>
<proteinExistence type="predicted"/>
<reference evidence="2" key="2">
    <citation type="submission" date="2023-01" db="EMBL/GenBank/DDBJ databases">
        <title>Draft genome sequence of Devosia yakushimensis strain NBRC 103855.</title>
        <authorList>
            <person name="Sun Q."/>
            <person name="Mori K."/>
        </authorList>
    </citation>
    <scope>NUCLEOTIDE SEQUENCE</scope>
    <source>
        <strain evidence="2">NBRC 103855</strain>
    </source>
</reference>
<feature type="transmembrane region" description="Helical" evidence="1">
    <location>
        <begin position="84"/>
        <end position="101"/>
    </location>
</feature>
<comment type="caution">
    <text evidence="2">The sequence shown here is derived from an EMBL/GenBank/DDBJ whole genome shotgun (WGS) entry which is preliminary data.</text>
</comment>
<keyword evidence="1" id="KW-0472">Membrane</keyword>
<gene>
    <name evidence="2" type="ORF">GCM10007913_41810</name>
</gene>
<organism evidence="2 3">
    <name type="scientific">Devosia yakushimensis</name>
    <dbReference type="NCBI Taxonomy" id="470028"/>
    <lineage>
        <taxon>Bacteria</taxon>
        <taxon>Pseudomonadati</taxon>
        <taxon>Pseudomonadota</taxon>
        <taxon>Alphaproteobacteria</taxon>
        <taxon>Hyphomicrobiales</taxon>
        <taxon>Devosiaceae</taxon>
        <taxon>Devosia</taxon>
    </lineage>
</organism>
<sequence length="134" mass="14658">MDSGLRRNDIEFLERSVTLFAIFDSPARKSLAPVAIPEKFSWFAAILPPVFALVHGLWFELIGFVVALVGLSFAAPWLGPDATIWLYILFAGGIGFAAPGLRRHNLAARGWRHRGDRVAGDADLARLGALESRS</sequence>
<dbReference type="Proteomes" id="UP001161406">
    <property type="component" value="Unassembled WGS sequence"/>
</dbReference>
<accession>A0ABQ5UJN3</accession>
<keyword evidence="1" id="KW-0812">Transmembrane</keyword>
<keyword evidence="3" id="KW-1185">Reference proteome</keyword>
<dbReference type="Pfam" id="PF10947">
    <property type="entry name" value="DUF2628"/>
    <property type="match status" value="1"/>
</dbReference>